<dbReference type="AlphaFoldDB" id="A0A9D4IYC6"/>
<keyword evidence="2" id="KW-1185">Reference proteome</keyword>
<organism evidence="1 2">
    <name type="scientific">Dreissena polymorpha</name>
    <name type="common">Zebra mussel</name>
    <name type="synonym">Mytilus polymorpha</name>
    <dbReference type="NCBI Taxonomy" id="45954"/>
    <lineage>
        <taxon>Eukaryota</taxon>
        <taxon>Metazoa</taxon>
        <taxon>Spiralia</taxon>
        <taxon>Lophotrochozoa</taxon>
        <taxon>Mollusca</taxon>
        <taxon>Bivalvia</taxon>
        <taxon>Autobranchia</taxon>
        <taxon>Heteroconchia</taxon>
        <taxon>Euheterodonta</taxon>
        <taxon>Imparidentia</taxon>
        <taxon>Neoheterodontei</taxon>
        <taxon>Myida</taxon>
        <taxon>Dreissenoidea</taxon>
        <taxon>Dreissenidae</taxon>
        <taxon>Dreissena</taxon>
    </lineage>
</organism>
<evidence type="ECO:0000313" key="1">
    <source>
        <dbReference type="EMBL" id="KAH3789037.1"/>
    </source>
</evidence>
<reference evidence="1" key="2">
    <citation type="submission" date="2020-11" db="EMBL/GenBank/DDBJ databases">
        <authorList>
            <person name="McCartney M.A."/>
            <person name="Auch B."/>
            <person name="Kono T."/>
            <person name="Mallez S."/>
            <person name="Becker A."/>
            <person name="Gohl D.M."/>
            <person name="Silverstein K.A.T."/>
            <person name="Koren S."/>
            <person name="Bechman K.B."/>
            <person name="Herman A."/>
            <person name="Abrahante J.E."/>
            <person name="Garbe J."/>
        </authorList>
    </citation>
    <scope>NUCLEOTIDE SEQUENCE</scope>
    <source>
        <strain evidence="1">Duluth1</strain>
        <tissue evidence="1">Whole animal</tissue>
    </source>
</reference>
<protein>
    <submittedName>
        <fullName evidence="1">Uncharacterized protein</fullName>
    </submittedName>
</protein>
<sequence>MDQRMAVLEKYMKTLWLALEDRVKRVDERVSKLEHSAEGADIAAAPVSSRIDDLEREPDSLREDLTYMESQSMRNNLIFTGVPEVESESPDTTESILRKHLTDALKIAR</sequence>
<name>A0A9D4IYC6_DREPO</name>
<accession>A0A9D4IYC6</accession>
<evidence type="ECO:0000313" key="2">
    <source>
        <dbReference type="Proteomes" id="UP000828390"/>
    </source>
</evidence>
<reference evidence="1" key="1">
    <citation type="journal article" date="2019" name="bioRxiv">
        <title>The Genome of the Zebra Mussel, Dreissena polymorpha: A Resource for Invasive Species Research.</title>
        <authorList>
            <person name="McCartney M.A."/>
            <person name="Auch B."/>
            <person name="Kono T."/>
            <person name="Mallez S."/>
            <person name="Zhang Y."/>
            <person name="Obille A."/>
            <person name="Becker A."/>
            <person name="Abrahante J.E."/>
            <person name="Garbe J."/>
            <person name="Badalamenti J.P."/>
            <person name="Herman A."/>
            <person name="Mangelson H."/>
            <person name="Liachko I."/>
            <person name="Sullivan S."/>
            <person name="Sone E.D."/>
            <person name="Koren S."/>
            <person name="Silverstein K.A.T."/>
            <person name="Beckman K.B."/>
            <person name="Gohl D.M."/>
        </authorList>
    </citation>
    <scope>NUCLEOTIDE SEQUENCE</scope>
    <source>
        <strain evidence="1">Duluth1</strain>
        <tissue evidence="1">Whole animal</tissue>
    </source>
</reference>
<dbReference type="EMBL" id="JAIWYP010000008">
    <property type="protein sequence ID" value="KAH3789037.1"/>
    <property type="molecule type" value="Genomic_DNA"/>
</dbReference>
<comment type="caution">
    <text evidence="1">The sequence shown here is derived from an EMBL/GenBank/DDBJ whole genome shotgun (WGS) entry which is preliminary data.</text>
</comment>
<proteinExistence type="predicted"/>
<gene>
    <name evidence="1" type="ORF">DPMN_167204</name>
</gene>
<dbReference type="Proteomes" id="UP000828390">
    <property type="component" value="Unassembled WGS sequence"/>
</dbReference>